<name>A0ABD1QMJ9_9LAMI</name>
<dbReference type="Gene3D" id="1.10.10.10">
    <property type="entry name" value="Winged helix-like DNA-binding domain superfamily/Winged helix DNA-binding domain"/>
    <property type="match status" value="1"/>
</dbReference>
<comment type="subcellular location">
    <subcellularLocation>
        <location evidence="1">Nucleus</location>
    </subcellularLocation>
</comment>
<dbReference type="AlphaFoldDB" id="A0ABD1QMJ9"/>
<proteinExistence type="predicted"/>
<gene>
    <name evidence="5" type="ORF">Fot_46255</name>
</gene>
<dbReference type="PANTHER" id="PTHR11467">
    <property type="entry name" value="HISTONE H1"/>
    <property type="match status" value="1"/>
</dbReference>
<comment type="caution">
    <text evidence="5">The sequence shown here is derived from an EMBL/GenBank/DDBJ whole genome shotgun (WGS) entry which is preliminary data.</text>
</comment>
<evidence type="ECO:0000256" key="2">
    <source>
        <dbReference type="ARBA" id="ARBA00023125"/>
    </source>
</evidence>
<keyword evidence="3" id="KW-0539">Nucleus</keyword>
<dbReference type="Pfam" id="PF00538">
    <property type="entry name" value="Linker_histone"/>
    <property type="match status" value="1"/>
</dbReference>
<protein>
    <submittedName>
        <fullName evidence="5">Histone H1-like</fullName>
    </submittedName>
</protein>
<dbReference type="PANTHER" id="PTHR11467:SF29">
    <property type="entry name" value="OS03G0711600 PROTEIN"/>
    <property type="match status" value="1"/>
</dbReference>
<evidence type="ECO:0000256" key="3">
    <source>
        <dbReference type="ARBA" id="ARBA00023242"/>
    </source>
</evidence>
<evidence type="ECO:0000256" key="1">
    <source>
        <dbReference type="ARBA" id="ARBA00004123"/>
    </source>
</evidence>
<dbReference type="InterPro" id="IPR005818">
    <property type="entry name" value="Histone_H1/H5_H15"/>
</dbReference>
<dbReference type="GO" id="GO:0005634">
    <property type="term" value="C:nucleus"/>
    <property type="evidence" value="ECO:0007669"/>
    <property type="project" value="UniProtKB-SubCell"/>
</dbReference>
<accession>A0ABD1QMJ9</accession>
<reference evidence="6" key="1">
    <citation type="submission" date="2024-07" db="EMBL/GenBank/DDBJ databases">
        <title>Two chromosome-level genome assemblies of Korean endemic species Abeliophyllum distichum and Forsythia ovata (Oleaceae).</title>
        <authorList>
            <person name="Jang H."/>
        </authorList>
    </citation>
    <scope>NUCLEOTIDE SEQUENCE [LARGE SCALE GENOMIC DNA]</scope>
</reference>
<feature type="domain" description="H15" evidence="4">
    <location>
        <begin position="1"/>
        <end position="57"/>
    </location>
</feature>
<evidence type="ECO:0000259" key="4">
    <source>
        <dbReference type="PROSITE" id="PS51504"/>
    </source>
</evidence>
<dbReference type="GO" id="GO:0003677">
    <property type="term" value="F:DNA binding"/>
    <property type="evidence" value="ECO:0007669"/>
    <property type="project" value="UniProtKB-KW"/>
</dbReference>
<dbReference type="SUPFAM" id="SSF46785">
    <property type="entry name" value="Winged helix' DNA-binding domain"/>
    <property type="match status" value="1"/>
</dbReference>
<dbReference type="SMART" id="SM00526">
    <property type="entry name" value="H15"/>
    <property type="match status" value="1"/>
</dbReference>
<dbReference type="InterPro" id="IPR036390">
    <property type="entry name" value="WH_DNA-bd_sf"/>
</dbReference>
<dbReference type="CDD" id="cd00073">
    <property type="entry name" value="H15"/>
    <property type="match status" value="1"/>
</dbReference>
<keyword evidence="2" id="KW-0238">DNA-binding</keyword>
<dbReference type="PROSITE" id="PS51504">
    <property type="entry name" value="H15"/>
    <property type="match status" value="1"/>
</dbReference>
<keyword evidence="6" id="KW-1185">Reference proteome</keyword>
<dbReference type="Proteomes" id="UP001604277">
    <property type="component" value="Unassembled WGS sequence"/>
</dbReference>
<dbReference type="EMBL" id="JBFOLJ010000014">
    <property type="protein sequence ID" value="KAL2477241.1"/>
    <property type="molecule type" value="Genomic_DNA"/>
</dbReference>
<organism evidence="5 6">
    <name type="scientific">Forsythia ovata</name>
    <dbReference type="NCBI Taxonomy" id="205694"/>
    <lineage>
        <taxon>Eukaryota</taxon>
        <taxon>Viridiplantae</taxon>
        <taxon>Streptophyta</taxon>
        <taxon>Embryophyta</taxon>
        <taxon>Tracheophyta</taxon>
        <taxon>Spermatophyta</taxon>
        <taxon>Magnoliopsida</taxon>
        <taxon>eudicotyledons</taxon>
        <taxon>Gunneridae</taxon>
        <taxon>Pentapetalae</taxon>
        <taxon>asterids</taxon>
        <taxon>lamiids</taxon>
        <taxon>Lamiales</taxon>
        <taxon>Oleaceae</taxon>
        <taxon>Forsythieae</taxon>
        <taxon>Forsythia</taxon>
    </lineage>
</organism>
<dbReference type="InterPro" id="IPR036388">
    <property type="entry name" value="WH-like_DNA-bd_sf"/>
</dbReference>
<sequence length="168" mass="18026">MITVAIAGLKEKNGSSRRAIAKYMETQYTNLPPTHNLKRLKNNGQIVMVKHSYKLPRSALVLVSGNGTVNVLFYLNSAGSKRKHGHPPKPQPVPIQNDVLVFVHGVQNSMATVSVSPPNMAVGQGAMYVSVGSVNWDAPAVGVGVKRGRGRPAAEVTKELVLSHLMPV</sequence>
<evidence type="ECO:0000313" key="6">
    <source>
        <dbReference type="Proteomes" id="UP001604277"/>
    </source>
</evidence>
<evidence type="ECO:0000313" key="5">
    <source>
        <dbReference type="EMBL" id="KAL2477241.1"/>
    </source>
</evidence>